<feature type="domain" description="Fe2OG dioxygenase" evidence="8">
    <location>
        <begin position="455"/>
        <end position="598"/>
    </location>
</feature>
<evidence type="ECO:0000256" key="7">
    <source>
        <dbReference type="ARBA" id="ARBA00023242"/>
    </source>
</evidence>
<evidence type="ECO:0000256" key="6">
    <source>
        <dbReference type="ARBA" id="ARBA00023004"/>
    </source>
</evidence>
<dbReference type="InterPro" id="IPR032862">
    <property type="entry name" value="ALKBH6"/>
</dbReference>
<dbReference type="InterPro" id="IPR027450">
    <property type="entry name" value="AlkB-like"/>
</dbReference>
<evidence type="ECO:0000256" key="3">
    <source>
        <dbReference type="ARBA" id="ARBA00022723"/>
    </source>
</evidence>
<comment type="subcellular location">
    <subcellularLocation>
        <location evidence="1">Nucleus</location>
    </subcellularLocation>
</comment>
<dbReference type="InterPro" id="IPR017926">
    <property type="entry name" value="GATASE"/>
</dbReference>
<dbReference type="PROSITE" id="PS51471">
    <property type="entry name" value="FE2OG_OXY"/>
    <property type="match status" value="1"/>
</dbReference>
<comment type="similarity">
    <text evidence="2">Belongs to the alkB family.</text>
</comment>
<dbReference type="InterPro" id="IPR005123">
    <property type="entry name" value="Oxoglu/Fe-dep_dioxygenase_dom"/>
</dbReference>
<dbReference type="InterPro" id="IPR029062">
    <property type="entry name" value="Class_I_gatase-like"/>
</dbReference>
<dbReference type="InterPro" id="IPR037151">
    <property type="entry name" value="AlkB-like_sf"/>
</dbReference>
<dbReference type="Gene3D" id="3.40.50.880">
    <property type="match status" value="1"/>
</dbReference>
<dbReference type="GO" id="GO:0046872">
    <property type="term" value="F:metal ion binding"/>
    <property type="evidence" value="ECO:0007669"/>
    <property type="project" value="UniProtKB-KW"/>
</dbReference>
<dbReference type="SUPFAM" id="SSF52317">
    <property type="entry name" value="Class I glutamine amidotransferase-like"/>
    <property type="match status" value="1"/>
</dbReference>
<evidence type="ECO:0000313" key="9">
    <source>
        <dbReference type="EMBL" id="KAF2585385.1"/>
    </source>
</evidence>
<sequence length="607" mass="68854">ETELSKAIFQTKWLRKQKEEEDEVRSGFRYGNRSFVDERHRHRYEVNPAMVTRFESSGLTFPGKDETGQRMEIVELPNHPFYVGAQFHPEYKSRPGKPSPLFLGLIGAASGELDNVLQQSCQESVVSRPHSNGKLERLYWKGAAKKPVSVVYSKLRPESFTSLVSRLNHWYIIYAVVNGFRFGLTKSLKRSSTVWWEGVEKTRVLIAPDSGCGGNKPGELLTLRHPKSENGTCYLFNNGMLQEIQWFKQSYGSWFLGDYISQGLIGAASGELDNVLQQSCQESVVSRPHSNGKLERLYWKGAAKKPVSVVYSKLRPESFTSLVSRLHHWYIIYAVVNGFRFGLTKSLKMSSTVWWEGVEKTRVLIAPAMELESFRVGLTPTVFYIPGFITDEEQTQLLNHIYGGSGSKWKTLKNRRLQNWGGMVHEKGLVPQELPSWLTKITTKIHESSGLFPSAINHVLINEYHPDQGIMPHQDGPAYFPVVAILSLGSPVVMDLSPHLRLRSSSDDDISRECGGPERDNQHSFSVLMMPRSLLIFKDDAYSDYLHGISDSPTQCYKQVINEAEALSYSENSSGEDGDNKILHRDQTRVSLTCRLVPKVHKNLFRF</sequence>
<dbReference type="AlphaFoldDB" id="A0A8S9JTA3"/>
<dbReference type="SUPFAM" id="SSF51197">
    <property type="entry name" value="Clavaminate synthase-like"/>
    <property type="match status" value="1"/>
</dbReference>
<dbReference type="PANTHER" id="PTHR46030:SF1">
    <property type="entry name" value="ALPHA-KETOGLUTARATE-DEPENDENT DIOXYGENASE ALKB HOMOLOG 6"/>
    <property type="match status" value="1"/>
</dbReference>
<keyword evidence="4" id="KW-0223">Dioxygenase</keyword>
<comment type="caution">
    <text evidence="9">The sequence shown here is derived from an EMBL/GenBank/DDBJ whole genome shotgun (WGS) entry which is preliminary data.</text>
</comment>
<dbReference type="GO" id="GO:0005634">
    <property type="term" value="C:nucleus"/>
    <property type="evidence" value="ECO:0007669"/>
    <property type="project" value="UniProtKB-SubCell"/>
</dbReference>
<keyword evidence="3" id="KW-0479">Metal-binding</keyword>
<protein>
    <recommendedName>
        <fullName evidence="8">Fe2OG dioxygenase domain-containing protein</fullName>
    </recommendedName>
</protein>
<name>A0A8S9JTA3_BRACR</name>
<dbReference type="Pfam" id="PF13532">
    <property type="entry name" value="2OG-FeII_Oxy_2"/>
    <property type="match status" value="1"/>
</dbReference>
<proteinExistence type="inferred from homology"/>
<dbReference type="PANTHER" id="PTHR46030">
    <property type="entry name" value="ALPHA-KETOGLUTARATE-DEPENDENT DIOXYGENASE ALKB HOMOLOG 6"/>
    <property type="match status" value="1"/>
</dbReference>
<evidence type="ECO:0000259" key="8">
    <source>
        <dbReference type="PROSITE" id="PS51471"/>
    </source>
</evidence>
<dbReference type="Gene3D" id="2.20.25.530">
    <property type="match status" value="1"/>
</dbReference>
<evidence type="ECO:0000256" key="5">
    <source>
        <dbReference type="ARBA" id="ARBA00023002"/>
    </source>
</evidence>
<dbReference type="PROSITE" id="PS51273">
    <property type="entry name" value="GATASE_TYPE_1"/>
    <property type="match status" value="1"/>
</dbReference>
<accession>A0A8S9JTA3</accession>
<organism evidence="9">
    <name type="scientific">Brassica cretica</name>
    <name type="common">Mustard</name>
    <dbReference type="NCBI Taxonomy" id="69181"/>
    <lineage>
        <taxon>Eukaryota</taxon>
        <taxon>Viridiplantae</taxon>
        <taxon>Streptophyta</taxon>
        <taxon>Embryophyta</taxon>
        <taxon>Tracheophyta</taxon>
        <taxon>Spermatophyta</taxon>
        <taxon>Magnoliopsida</taxon>
        <taxon>eudicotyledons</taxon>
        <taxon>Gunneridae</taxon>
        <taxon>Pentapetalae</taxon>
        <taxon>rosids</taxon>
        <taxon>malvids</taxon>
        <taxon>Brassicales</taxon>
        <taxon>Brassicaceae</taxon>
        <taxon>Brassiceae</taxon>
        <taxon>Brassica</taxon>
    </lineage>
</organism>
<dbReference type="EMBL" id="QGKY02000246">
    <property type="protein sequence ID" value="KAF2585385.1"/>
    <property type="molecule type" value="Genomic_DNA"/>
</dbReference>
<evidence type="ECO:0000256" key="2">
    <source>
        <dbReference type="ARBA" id="ARBA00007879"/>
    </source>
</evidence>
<gene>
    <name evidence="9" type="ORF">F2Q70_00034688</name>
</gene>
<keyword evidence="6" id="KW-0408">Iron</keyword>
<dbReference type="Pfam" id="PF00117">
    <property type="entry name" value="GATase"/>
    <property type="match status" value="1"/>
</dbReference>
<evidence type="ECO:0000256" key="1">
    <source>
        <dbReference type="ARBA" id="ARBA00004123"/>
    </source>
</evidence>
<evidence type="ECO:0000256" key="4">
    <source>
        <dbReference type="ARBA" id="ARBA00022964"/>
    </source>
</evidence>
<dbReference type="Gene3D" id="2.60.120.590">
    <property type="entry name" value="Alpha-ketoglutarate-dependent dioxygenase AlkB-like"/>
    <property type="match status" value="1"/>
</dbReference>
<reference evidence="9" key="1">
    <citation type="submission" date="2019-12" db="EMBL/GenBank/DDBJ databases">
        <title>Genome sequencing and annotation of Brassica cretica.</title>
        <authorList>
            <person name="Studholme D.J."/>
            <person name="Sarris P.F."/>
        </authorList>
    </citation>
    <scope>NUCLEOTIDE SEQUENCE</scope>
    <source>
        <strain evidence="9">PFS-102/07</strain>
        <tissue evidence="9">Leaf</tissue>
    </source>
</reference>
<keyword evidence="7" id="KW-0539">Nucleus</keyword>
<dbReference type="GO" id="GO:0051213">
    <property type="term" value="F:dioxygenase activity"/>
    <property type="evidence" value="ECO:0007669"/>
    <property type="project" value="UniProtKB-KW"/>
</dbReference>
<keyword evidence="5" id="KW-0560">Oxidoreductase</keyword>
<feature type="non-terminal residue" evidence="9">
    <location>
        <position position="1"/>
    </location>
</feature>
<dbReference type="FunFam" id="2.20.25.530:FF:000002">
    <property type="entry name" value="Ribonuclease H2 subunit B"/>
    <property type="match status" value="1"/>
</dbReference>